<feature type="coiled-coil region" evidence="1">
    <location>
        <begin position="22"/>
        <end position="49"/>
    </location>
</feature>
<evidence type="ECO:0000313" key="2">
    <source>
        <dbReference type="EMBL" id="KAJ5269950.1"/>
    </source>
</evidence>
<accession>A0ABQ8WJ45</accession>
<sequence>MALQKTIAIESGRVQLDKTTPVESTSAQLEKANQQLKEVQLQYPRKEDALYRVTSMLKA</sequence>
<protein>
    <recommendedName>
        <fullName evidence="4">Prefoldin subunit</fullName>
    </recommendedName>
</protein>
<proteinExistence type="predicted"/>
<keyword evidence="3" id="KW-1185">Reference proteome</keyword>
<gene>
    <name evidence="2" type="ORF">N7505_005708</name>
</gene>
<evidence type="ECO:0000256" key="1">
    <source>
        <dbReference type="SAM" id="Coils"/>
    </source>
</evidence>
<dbReference type="Proteomes" id="UP001220256">
    <property type="component" value="Unassembled WGS sequence"/>
</dbReference>
<evidence type="ECO:0000313" key="3">
    <source>
        <dbReference type="Proteomes" id="UP001220256"/>
    </source>
</evidence>
<evidence type="ECO:0008006" key="4">
    <source>
        <dbReference type="Google" id="ProtNLM"/>
    </source>
</evidence>
<comment type="caution">
    <text evidence="2">The sequence shown here is derived from an EMBL/GenBank/DDBJ whole genome shotgun (WGS) entry which is preliminary data.</text>
</comment>
<keyword evidence="1" id="KW-0175">Coiled coil</keyword>
<reference evidence="2 3" key="1">
    <citation type="journal article" date="2023" name="IMA Fungus">
        <title>Comparative genomic study of the Penicillium genus elucidates a diverse pangenome and 15 lateral gene transfer events.</title>
        <authorList>
            <person name="Petersen C."/>
            <person name="Sorensen T."/>
            <person name="Nielsen M.R."/>
            <person name="Sondergaard T.E."/>
            <person name="Sorensen J.L."/>
            <person name="Fitzpatrick D.A."/>
            <person name="Frisvad J.C."/>
            <person name="Nielsen K.L."/>
        </authorList>
    </citation>
    <scope>NUCLEOTIDE SEQUENCE [LARGE SCALE GENOMIC DNA]</scope>
    <source>
        <strain evidence="2 3">IBT 3361</strain>
    </source>
</reference>
<dbReference type="EMBL" id="JAPVEB010000003">
    <property type="protein sequence ID" value="KAJ5269950.1"/>
    <property type="molecule type" value="Genomic_DNA"/>
</dbReference>
<name>A0ABQ8WJ45_PENCH</name>
<organism evidence="2 3">
    <name type="scientific">Penicillium chrysogenum</name>
    <name type="common">Penicillium notatum</name>
    <dbReference type="NCBI Taxonomy" id="5076"/>
    <lineage>
        <taxon>Eukaryota</taxon>
        <taxon>Fungi</taxon>
        <taxon>Dikarya</taxon>
        <taxon>Ascomycota</taxon>
        <taxon>Pezizomycotina</taxon>
        <taxon>Eurotiomycetes</taxon>
        <taxon>Eurotiomycetidae</taxon>
        <taxon>Eurotiales</taxon>
        <taxon>Aspergillaceae</taxon>
        <taxon>Penicillium</taxon>
        <taxon>Penicillium chrysogenum species complex</taxon>
    </lineage>
</organism>